<dbReference type="EMBL" id="BAAAPL010000002">
    <property type="protein sequence ID" value="GAA1706091.1"/>
    <property type="molecule type" value="Genomic_DNA"/>
</dbReference>
<evidence type="ECO:0000256" key="1">
    <source>
        <dbReference type="ARBA" id="ARBA00004651"/>
    </source>
</evidence>
<keyword evidence="8" id="KW-1185">Reference proteome</keyword>
<evidence type="ECO:0000256" key="2">
    <source>
        <dbReference type="ARBA" id="ARBA00022475"/>
    </source>
</evidence>
<dbReference type="InterPro" id="IPR036259">
    <property type="entry name" value="MFS_trans_sf"/>
</dbReference>
<evidence type="ECO:0000313" key="7">
    <source>
        <dbReference type="EMBL" id="GAA1706091.1"/>
    </source>
</evidence>
<name>A0ABP4UM36_9MICO</name>
<dbReference type="CDD" id="cd06173">
    <property type="entry name" value="MFS_MefA_like"/>
    <property type="match status" value="1"/>
</dbReference>
<feature type="transmembrane region" description="Helical" evidence="6">
    <location>
        <begin position="346"/>
        <end position="365"/>
    </location>
</feature>
<proteinExistence type="predicted"/>
<keyword evidence="3 6" id="KW-0812">Transmembrane</keyword>
<feature type="transmembrane region" description="Helical" evidence="6">
    <location>
        <begin position="168"/>
        <end position="192"/>
    </location>
</feature>
<feature type="transmembrane region" description="Helical" evidence="6">
    <location>
        <begin position="308"/>
        <end position="334"/>
    </location>
</feature>
<evidence type="ECO:0000256" key="6">
    <source>
        <dbReference type="SAM" id="Phobius"/>
    </source>
</evidence>
<feature type="transmembrane region" description="Helical" evidence="6">
    <location>
        <begin position="371"/>
        <end position="396"/>
    </location>
</feature>
<dbReference type="SUPFAM" id="SSF103473">
    <property type="entry name" value="MFS general substrate transporter"/>
    <property type="match status" value="1"/>
</dbReference>
<feature type="transmembrane region" description="Helical" evidence="6">
    <location>
        <begin position="213"/>
        <end position="239"/>
    </location>
</feature>
<evidence type="ECO:0000256" key="5">
    <source>
        <dbReference type="ARBA" id="ARBA00023136"/>
    </source>
</evidence>
<feature type="transmembrane region" description="Helical" evidence="6">
    <location>
        <begin position="281"/>
        <end position="302"/>
    </location>
</feature>
<keyword evidence="2" id="KW-1003">Cell membrane</keyword>
<organism evidence="7 8">
    <name type="scientific">Microbacterium sediminicola</name>
    <dbReference type="NCBI Taxonomy" id="415210"/>
    <lineage>
        <taxon>Bacteria</taxon>
        <taxon>Bacillati</taxon>
        <taxon>Actinomycetota</taxon>
        <taxon>Actinomycetes</taxon>
        <taxon>Micrococcales</taxon>
        <taxon>Microbacteriaceae</taxon>
        <taxon>Microbacterium</taxon>
    </lineage>
</organism>
<evidence type="ECO:0000313" key="8">
    <source>
        <dbReference type="Proteomes" id="UP001501690"/>
    </source>
</evidence>
<evidence type="ECO:0000256" key="4">
    <source>
        <dbReference type="ARBA" id="ARBA00022989"/>
    </source>
</evidence>
<reference evidence="8" key="1">
    <citation type="journal article" date="2019" name="Int. J. Syst. Evol. Microbiol.">
        <title>The Global Catalogue of Microorganisms (GCM) 10K type strain sequencing project: providing services to taxonomists for standard genome sequencing and annotation.</title>
        <authorList>
            <consortium name="The Broad Institute Genomics Platform"/>
            <consortium name="The Broad Institute Genome Sequencing Center for Infectious Disease"/>
            <person name="Wu L."/>
            <person name="Ma J."/>
        </authorList>
    </citation>
    <scope>NUCLEOTIDE SEQUENCE [LARGE SCALE GENOMIC DNA]</scope>
    <source>
        <strain evidence="8">JCM 15577</strain>
    </source>
</reference>
<dbReference type="Proteomes" id="UP001501690">
    <property type="component" value="Unassembled WGS sequence"/>
</dbReference>
<sequence length="404" mass="42058">MLEVLRNPAYAKLFSAQVVALLGTGLLTVALGLLAFALAGGDAGLVLGTALTIKMLAYVGVAPLIAAVASRIPRKTLLVSADVLRAAVAISLPFVTEVWQIYVLIFVLQAASATFTPAFQAVIPEVLPDERQYTRALSLSRLAYDLEALVSPILAAALLTLVSYNNLFVGTFAGFVASAILVLATRFPAIAVSPPAPFFDRLTRGVRAFWRSVELRSLLALNLVVAAATAMVLVNTVVLVQGVLGRGQEDVALLLAAYGAGSMIVALALPKALDRMPDRHVMLTGAIVLPFGLGAVAVLTALPGSAAVWIVTLALWLLLGAATSLVLTPSARLLRRGSDETNRPAVFAAQFSLSHACYIVTYPLAGALGAWLGLPLTALVLAGVALLAAATAVVSWRAPAPIRT</sequence>
<accession>A0ABP4UM36</accession>
<dbReference type="Pfam" id="PF07690">
    <property type="entry name" value="MFS_1"/>
    <property type="match status" value="1"/>
</dbReference>
<dbReference type="InterPro" id="IPR011701">
    <property type="entry name" value="MFS"/>
</dbReference>
<comment type="subcellular location">
    <subcellularLocation>
        <location evidence="1">Cell membrane</location>
        <topology evidence="1">Multi-pass membrane protein</topology>
    </subcellularLocation>
</comment>
<protein>
    <submittedName>
        <fullName evidence="7">MFS transporter</fullName>
    </submittedName>
</protein>
<dbReference type="Gene3D" id="1.20.1250.20">
    <property type="entry name" value="MFS general substrate transporter like domains"/>
    <property type="match status" value="1"/>
</dbReference>
<feature type="transmembrane region" description="Helical" evidence="6">
    <location>
        <begin position="251"/>
        <end position="269"/>
    </location>
</feature>
<gene>
    <name evidence="7" type="ORF">GCM10009808_25100</name>
</gene>
<dbReference type="PANTHER" id="PTHR23513">
    <property type="entry name" value="INTEGRAL MEMBRANE EFFLUX PROTEIN-RELATED"/>
    <property type="match status" value="1"/>
</dbReference>
<feature type="transmembrane region" description="Helical" evidence="6">
    <location>
        <begin position="12"/>
        <end position="39"/>
    </location>
</feature>
<keyword evidence="5 6" id="KW-0472">Membrane</keyword>
<keyword evidence="4 6" id="KW-1133">Transmembrane helix</keyword>
<dbReference type="RefSeq" id="WP_344073561.1">
    <property type="nucleotide sequence ID" value="NZ_BAAAPL010000002.1"/>
</dbReference>
<dbReference type="PANTHER" id="PTHR23513:SF6">
    <property type="entry name" value="MAJOR FACILITATOR SUPERFAMILY ASSOCIATED DOMAIN-CONTAINING PROTEIN"/>
    <property type="match status" value="1"/>
</dbReference>
<evidence type="ECO:0000256" key="3">
    <source>
        <dbReference type="ARBA" id="ARBA00022692"/>
    </source>
</evidence>
<comment type="caution">
    <text evidence="7">The sequence shown here is derived from an EMBL/GenBank/DDBJ whole genome shotgun (WGS) entry which is preliminary data.</text>
</comment>
<feature type="transmembrane region" description="Helical" evidence="6">
    <location>
        <begin position="45"/>
        <end position="69"/>
    </location>
</feature>